<evidence type="ECO:0000313" key="4">
    <source>
        <dbReference type="EMBL" id="MPU51316.1"/>
    </source>
</evidence>
<dbReference type="Proteomes" id="UP000392867">
    <property type="component" value="Unassembled WGS sequence"/>
</dbReference>
<evidence type="ECO:0000313" key="5">
    <source>
        <dbReference type="EMBL" id="ONG32936.1"/>
    </source>
</evidence>
<dbReference type="EMBL" id="MTPS01000332">
    <property type="protein sequence ID" value="ONG32936.1"/>
    <property type="molecule type" value="Genomic_DNA"/>
</dbReference>
<reference evidence="3 9" key="2">
    <citation type="submission" date="2018-08" db="EMBL/GenBank/DDBJ databases">
        <authorList>
            <consortium name="GenomeTrakr network: Whole genome sequencing for foodborne pathogen traceback"/>
        </authorList>
    </citation>
    <scope>NUCLEOTIDE SEQUENCE [LARGE SCALE GENOMIC DNA]</scope>
    <source>
        <strain evidence="2">CFSAN046653</strain>
        <strain evidence="3 9">NC_STEC194</strain>
    </source>
</reference>
<evidence type="ECO:0000313" key="9">
    <source>
        <dbReference type="Proteomes" id="UP000587626"/>
    </source>
</evidence>
<name>A0A193LRY1_ECOLX</name>
<dbReference type="GO" id="GO:0016740">
    <property type="term" value="F:transferase activity"/>
    <property type="evidence" value="ECO:0007669"/>
    <property type="project" value="UniProtKB-KW"/>
</dbReference>
<dbReference type="EMBL" id="AASZRA010000021">
    <property type="protein sequence ID" value="EFI6954021.1"/>
    <property type="molecule type" value="Genomic_DNA"/>
</dbReference>
<evidence type="ECO:0000313" key="7">
    <source>
        <dbReference type="Proteomes" id="UP000392867"/>
    </source>
</evidence>
<evidence type="ECO:0000313" key="1">
    <source>
        <dbReference type="EMBL" id="EFD6886176.1"/>
    </source>
</evidence>
<dbReference type="Proteomes" id="UP000188967">
    <property type="component" value="Unassembled WGS sequence"/>
</dbReference>
<evidence type="ECO:0000313" key="2">
    <source>
        <dbReference type="EMBL" id="EFI6954021.1"/>
    </source>
</evidence>
<protein>
    <submittedName>
        <fullName evidence="5">Glutathione S-transferase</fullName>
    </submittedName>
</protein>
<proteinExistence type="predicted"/>
<reference evidence="4 7" key="3">
    <citation type="submission" date="2019-08" db="EMBL/GenBank/DDBJ databases">
        <title>Identification of Water Treatment Resistant and Multidrug Resistant Urinary Pathogenic Escherichia coli in Wastewater.</title>
        <authorList>
            <person name="Neumann N."/>
        </authorList>
    </citation>
    <scope>NUCLEOTIDE SEQUENCE [LARGE SCALE GENOMIC DNA]</scope>
    <source>
        <strain evidence="4 7">WU2356</strain>
    </source>
</reference>
<dbReference type="EMBL" id="AATLXB010000051">
    <property type="protein sequence ID" value="EFM7862323.1"/>
    <property type="molecule type" value="Genomic_DNA"/>
</dbReference>
<dbReference type="EMBL" id="AASKVF010000028">
    <property type="protein sequence ID" value="EFD6886176.1"/>
    <property type="molecule type" value="Genomic_DNA"/>
</dbReference>
<dbReference type="Proteomes" id="UP000775646">
    <property type="component" value="Unassembled WGS sequence"/>
</dbReference>
<dbReference type="RefSeq" id="WP_001317812.1">
    <property type="nucleotide sequence ID" value="NZ_AP027254.1"/>
</dbReference>
<reference evidence="1 8" key="4">
    <citation type="submission" date="2019-08" db="EMBL/GenBank/DDBJ databases">
        <authorList>
            <consortium name="NARMS: The National Antimicrobial Resistance Monitoring System"/>
        </authorList>
    </citation>
    <scope>NUCLEOTIDE SEQUENCE [LARGE SCALE GENOMIC DNA]</scope>
    <source>
        <strain evidence="1 8">19MD07CB01-EC</strain>
    </source>
</reference>
<gene>
    <name evidence="3" type="ORF">B6R15_003619</name>
    <name evidence="2" type="ORF">BCB93_003699</name>
    <name evidence="5" type="ORF">BXT93_19115</name>
    <name evidence="4" type="ORF">FVB16_21285</name>
    <name evidence="1" type="ORF">FZU14_18455</name>
</gene>
<evidence type="ECO:0000313" key="8">
    <source>
        <dbReference type="Proteomes" id="UP000531962"/>
    </source>
</evidence>
<evidence type="ECO:0000313" key="3">
    <source>
        <dbReference type="EMBL" id="EFM7862323.1"/>
    </source>
</evidence>
<dbReference type="EMBL" id="VOTT01000662">
    <property type="protein sequence ID" value="MPU51316.1"/>
    <property type="molecule type" value="Genomic_DNA"/>
</dbReference>
<accession>A0A193LRY1</accession>
<evidence type="ECO:0000313" key="6">
    <source>
        <dbReference type="Proteomes" id="UP000188967"/>
    </source>
</evidence>
<organism evidence="5 6">
    <name type="scientific">Escherichia coli</name>
    <dbReference type="NCBI Taxonomy" id="562"/>
    <lineage>
        <taxon>Bacteria</taxon>
        <taxon>Pseudomonadati</taxon>
        <taxon>Pseudomonadota</taxon>
        <taxon>Gammaproteobacteria</taxon>
        <taxon>Enterobacterales</taxon>
        <taxon>Enterobacteriaceae</taxon>
        <taxon>Escherichia</taxon>
    </lineage>
</organism>
<reference evidence="5 6" key="1">
    <citation type="submission" date="2017-01" db="EMBL/GenBank/DDBJ databases">
        <title>Draft genome sequence of an E. coli strain isolated from human, in Amazon, Brazil.</title>
        <authorList>
            <person name="Moura Q."/>
            <person name="Fernandes M.R."/>
            <person name="Cerdeira L."/>
            <person name="Vianello M."/>
            <person name="Souza T.A."/>
            <person name="Ienne S."/>
            <person name="Lincopan N."/>
        </authorList>
    </citation>
    <scope>NUCLEOTIDE SEQUENCE [LARGE SCALE GENOMIC DNA]</scope>
    <source>
        <strain evidence="5 6">ICBEcBL-II-13</strain>
    </source>
</reference>
<dbReference type="AlphaFoldDB" id="A0A193LRY1"/>
<comment type="caution">
    <text evidence="5">The sequence shown here is derived from an EMBL/GenBank/DDBJ whole genome shotgun (WGS) entry which is preliminary data.</text>
</comment>
<dbReference type="Proteomes" id="UP000587626">
    <property type="component" value="Unassembled WGS sequence"/>
</dbReference>
<sequence>MTETTTIGLMMPDGSPTLAPLVRRSERQWLQWTLAWLAH</sequence>
<dbReference type="Proteomes" id="UP000531962">
    <property type="component" value="Unassembled WGS sequence"/>
</dbReference>
<keyword evidence="5" id="KW-0808">Transferase</keyword>